<evidence type="ECO:0000256" key="6">
    <source>
        <dbReference type="SAM" id="MobiDB-lite"/>
    </source>
</evidence>
<evidence type="ECO:0000256" key="2">
    <source>
        <dbReference type="ARBA" id="ARBA00022737"/>
    </source>
</evidence>
<feature type="region of interest" description="Disordered" evidence="6">
    <location>
        <begin position="1"/>
        <end position="39"/>
    </location>
</feature>
<dbReference type="EMBL" id="PKPP01002619">
    <property type="protein sequence ID" value="PWA74105.1"/>
    <property type="molecule type" value="Genomic_DNA"/>
</dbReference>
<evidence type="ECO:0000313" key="8">
    <source>
        <dbReference type="EMBL" id="PWA74105.1"/>
    </source>
</evidence>
<feature type="compositionally biased region" description="Basic and acidic residues" evidence="6">
    <location>
        <begin position="473"/>
        <end position="484"/>
    </location>
</feature>
<evidence type="ECO:0000256" key="5">
    <source>
        <dbReference type="PROSITE-ProRule" id="PRU00117"/>
    </source>
</evidence>
<keyword evidence="2" id="KW-0677">Repeat</keyword>
<evidence type="ECO:0000256" key="4">
    <source>
        <dbReference type="ARBA" id="ARBA00023242"/>
    </source>
</evidence>
<comment type="caution">
    <text evidence="8">The sequence shown here is derived from an EMBL/GenBank/DDBJ whole genome shotgun (WGS) entry which is preliminary data.</text>
</comment>
<reference evidence="8 9" key="1">
    <citation type="journal article" date="2018" name="Mol. Plant">
        <title>The genome of Artemisia annua provides insight into the evolution of Asteraceae family and artemisinin biosynthesis.</title>
        <authorList>
            <person name="Shen Q."/>
            <person name="Zhang L."/>
            <person name="Liao Z."/>
            <person name="Wang S."/>
            <person name="Yan T."/>
            <person name="Shi P."/>
            <person name="Liu M."/>
            <person name="Fu X."/>
            <person name="Pan Q."/>
            <person name="Wang Y."/>
            <person name="Lv Z."/>
            <person name="Lu X."/>
            <person name="Zhang F."/>
            <person name="Jiang W."/>
            <person name="Ma Y."/>
            <person name="Chen M."/>
            <person name="Hao X."/>
            <person name="Li L."/>
            <person name="Tang Y."/>
            <person name="Lv G."/>
            <person name="Zhou Y."/>
            <person name="Sun X."/>
            <person name="Brodelius P.E."/>
            <person name="Rose J.K.C."/>
            <person name="Tang K."/>
        </authorList>
    </citation>
    <scope>NUCLEOTIDE SEQUENCE [LARGE SCALE GENOMIC DNA]</scope>
    <source>
        <strain evidence="9">cv. Huhao1</strain>
        <tissue evidence="8">Leaf</tissue>
    </source>
</reference>
<name>A0A2U1NKR8_ARTAN</name>
<feature type="domain" description="K Homology" evidence="7">
    <location>
        <begin position="283"/>
        <end position="360"/>
    </location>
</feature>
<dbReference type="PANTHER" id="PTHR10288">
    <property type="entry name" value="KH DOMAIN CONTAINING RNA BINDING PROTEIN"/>
    <property type="match status" value="1"/>
</dbReference>
<dbReference type="Proteomes" id="UP000245207">
    <property type="component" value="Unassembled WGS sequence"/>
</dbReference>
<dbReference type="GO" id="GO:0005634">
    <property type="term" value="C:nucleus"/>
    <property type="evidence" value="ECO:0007669"/>
    <property type="project" value="UniProtKB-SubCell"/>
</dbReference>
<dbReference type="PROSITE" id="PS50084">
    <property type="entry name" value="KH_TYPE_1"/>
    <property type="match status" value="4"/>
</dbReference>
<dbReference type="CDD" id="cd22460">
    <property type="entry name" value="KH-I_PEPPER_rpt2_like"/>
    <property type="match status" value="2"/>
</dbReference>
<dbReference type="Pfam" id="PF00013">
    <property type="entry name" value="KH_1"/>
    <property type="match status" value="4"/>
</dbReference>
<keyword evidence="4" id="KW-0539">Nucleus</keyword>
<dbReference type="GO" id="GO:0003723">
    <property type="term" value="F:RNA binding"/>
    <property type="evidence" value="ECO:0007669"/>
    <property type="project" value="UniProtKB-UniRule"/>
</dbReference>
<keyword evidence="9" id="KW-1185">Reference proteome</keyword>
<feature type="compositionally biased region" description="Basic and acidic residues" evidence="6">
    <location>
        <begin position="14"/>
        <end position="35"/>
    </location>
</feature>
<accession>A0A2U1NKR8</accession>
<organism evidence="8 9">
    <name type="scientific">Artemisia annua</name>
    <name type="common">Sweet wormwood</name>
    <dbReference type="NCBI Taxonomy" id="35608"/>
    <lineage>
        <taxon>Eukaryota</taxon>
        <taxon>Viridiplantae</taxon>
        <taxon>Streptophyta</taxon>
        <taxon>Embryophyta</taxon>
        <taxon>Tracheophyta</taxon>
        <taxon>Spermatophyta</taxon>
        <taxon>Magnoliopsida</taxon>
        <taxon>eudicotyledons</taxon>
        <taxon>Gunneridae</taxon>
        <taxon>Pentapetalae</taxon>
        <taxon>asterids</taxon>
        <taxon>campanulids</taxon>
        <taxon>Asterales</taxon>
        <taxon>Asteraceae</taxon>
        <taxon>Asteroideae</taxon>
        <taxon>Anthemideae</taxon>
        <taxon>Artemisiinae</taxon>
        <taxon>Artemisia</taxon>
    </lineage>
</organism>
<feature type="domain" description="K Homology" evidence="7">
    <location>
        <begin position="41"/>
        <end position="130"/>
    </location>
</feature>
<dbReference type="STRING" id="35608.A0A2U1NKR8"/>
<evidence type="ECO:0000256" key="1">
    <source>
        <dbReference type="ARBA" id="ARBA00004123"/>
    </source>
</evidence>
<dbReference type="CDD" id="cd22459">
    <property type="entry name" value="KH-I_PEPPER_rpt1_like"/>
    <property type="match status" value="2"/>
</dbReference>
<dbReference type="InterPro" id="IPR004088">
    <property type="entry name" value="KH_dom_type_1"/>
</dbReference>
<evidence type="ECO:0000259" key="7">
    <source>
        <dbReference type="SMART" id="SM00322"/>
    </source>
</evidence>
<dbReference type="FunFam" id="3.30.310.210:FF:000002">
    <property type="entry name" value="KH domain-containing protein"/>
    <property type="match status" value="2"/>
</dbReference>
<dbReference type="GO" id="GO:0009911">
    <property type="term" value="P:positive regulation of flower development"/>
    <property type="evidence" value="ECO:0007669"/>
    <property type="project" value="UniProtKB-ARBA"/>
</dbReference>
<dbReference type="InterPro" id="IPR036612">
    <property type="entry name" value="KH_dom_type_1_sf"/>
</dbReference>
<keyword evidence="3 5" id="KW-0694">RNA-binding</keyword>
<dbReference type="SMART" id="SM00322">
    <property type="entry name" value="KH"/>
    <property type="match status" value="4"/>
</dbReference>
<dbReference type="InterPro" id="IPR004087">
    <property type="entry name" value="KH_dom"/>
</dbReference>
<feature type="region of interest" description="Disordered" evidence="6">
    <location>
        <begin position="470"/>
        <end position="506"/>
    </location>
</feature>
<feature type="domain" description="K Homology" evidence="7">
    <location>
        <begin position="370"/>
        <end position="445"/>
    </location>
</feature>
<dbReference type="Gene3D" id="3.30.310.210">
    <property type="match status" value="2"/>
</dbReference>
<comment type="subcellular location">
    <subcellularLocation>
        <location evidence="1">Nucleus</location>
    </subcellularLocation>
</comment>
<proteinExistence type="predicted"/>
<feature type="region of interest" description="Disordered" evidence="6">
    <location>
        <begin position="520"/>
        <end position="557"/>
    </location>
</feature>
<dbReference type="SUPFAM" id="SSF54791">
    <property type="entry name" value="Eukaryotic type KH-domain (KH-domain type I)"/>
    <property type="match status" value="4"/>
</dbReference>
<feature type="domain" description="K Homology" evidence="7">
    <location>
        <begin position="140"/>
        <end position="215"/>
    </location>
</feature>
<gene>
    <name evidence="8" type="ORF">CTI12_AA253650</name>
</gene>
<dbReference type="AlphaFoldDB" id="A0A2U1NKR8"/>
<sequence length="557" mass="60010">MAGPRNSHGKRSHSQTDHNDQGRNKRRNNNDDRGRNAIGSDDTVYRYLCPIKKIGSIMGRGGEIVKQLRSETKAKIRIGETVNGSDERVVMIHSTSDETNEFDGGDGEVRICPAMDAVFKVHDRVVNDDQSAEEDPDETKQITVRLLVPADQIGCVIGKGGAVVAGIRSDTGAQVRILKDTHMPTCALATDELVQVSGEASSVRKALYQVAARLHDNPSRTQHLLNSSTPNAYPGAGALIGTTPGAPIMGLGSLVGGYGGYKPEGGDWSRGFYPGQRDESAQREFSLRLICPTENIGGVIGKGGAAINQVRQETRADIKVNSSVAEGADDCIISISSKEVFEDTFSPAIEAALRLQPRCSERVERDSGQVSYTTRLLVPASRIGCLIGKGGSIISEMRRISKANIRIISKDDLPKVAEDDDEMVQITGELDLAKDALLQVTSRLRANLFEREGAMSTFVPVLPYLPVAPDVPDVPKYDSRDSKSHGRGHSYGGYTPPRDLPLNDGYGSYGSAVQAHFSQGHSSGDPYGAYGNYSSGRSGGSGGSRHNSTSRRRDYNY</sequence>
<protein>
    <submittedName>
        <fullName evidence="8">K Homology domain-containing protein</fullName>
    </submittedName>
</protein>
<evidence type="ECO:0000256" key="3">
    <source>
        <dbReference type="ARBA" id="ARBA00022884"/>
    </source>
</evidence>
<evidence type="ECO:0000313" key="9">
    <source>
        <dbReference type="Proteomes" id="UP000245207"/>
    </source>
</evidence>
<dbReference type="OrthoDB" id="442947at2759"/>